<keyword evidence="4 5" id="KW-0326">Glycosidase</keyword>
<dbReference type="GO" id="GO:0005576">
    <property type="term" value="C:extracellular region"/>
    <property type="evidence" value="ECO:0007669"/>
    <property type="project" value="TreeGrafter"/>
</dbReference>
<dbReference type="EMBL" id="AP023368">
    <property type="protein sequence ID" value="BCJ98260.1"/>
    <property type="molecule type" value="Genomic_DNA"/>
</dbReference>
<evidence type="ECO:0000256" key="4">
    <source>
        <dbReference type="ARBA" id="ARBA00023295"/>
    </source>
</evidence>
<dbReference type="GO" id="GO:0008061">
    <property type="term" value="F:chitin binding"/>
    <property type="evidence" value="ECO:0007669"/>
    <property type="project" value="InterPro"/>
</dbReference>
<dbReference type="AlphaFoldDB" id="A0A7I8DIT0"/>
<reference evidence="8 9" key="2">
    <citation type="submission" date="2020-08" db="EMBL/GenBank/DDBJ databases">
        <authorList>
            <person name="Ueki A."/>
            <person name="Tonouchi A."/>
        </authorList>
    </citation>
    <scope>NUCLEOTIDE SEQUENCE [LARGE SCALE GENOMIC DNA]</scope>
    <source>
        <strain evidence="8 9">CTTW</strain>
    </source>
</reference>
<dbReference type="GO" id="GO:0005975">
    <property type="term" value="P:carbohydrate metabolic process"/>
    <property type="evidence" value="ECO:0007669"/>
    <property type="project" value="InterPro"/>
</dbReference>
<evidence type="ECO:0000259" key="7">
    <source>
        <dbReference type="PROSITE" id="PS51910"/>
    </source>
</evidence>
<protein>
    <recommendedName>
        <fullName evidence="2">chitinase</fullName>
        <ecNumber evidence="2">3.2.1.14</ecNumber>
    </recommendedName>
</protein>
<dbReference type="InterPro" id="IPR050314">
    <property type="entry name" value="Glycosyl_Hydrlase_18"/>
</dbReference>
<evidence type="ECO:0000256" key="6">
    <source>
        <dbReference type="RuleBase" id="RU004453"/>
    </source>
</evidence>
<feature type="domain" description="GH18" evidence="7">
    <location>
        <begin position="12"/>
        <end position="311"/>
    </location>
</feature>
<gene>
    <name evidence="8" type="ORF">bsdcttw_13010</name>
</gene>
<dbReference type="PROSITE" id="PS51910">
    <property type="entry name" value="GH18_2"/>
    <property type="match status" value="1"/>
</dbReference>
<reference evidence="8 9" key="1">
    <citation type="submission" date="2020-08" db="EMBL/GenBank/DDBJ databases">
        <title>Draft genome sequencing of an Anaerocolumna strain isolated from anoxic soil subjected to BSD treatment.</title>
        <authorList>
            <person name="Uek A."/>
            <person name="Tonouchi A."/>
        </authorList>
    </citation>
    <scope>NUCLEOTIDE SEQUENCE [LARGE SCALE GENOMIC DNA]</scope>
    <source>
        <strain evidence="8 9">CTTW</strain>
    </source>
</reference>
<proteinExistence type="inferred from homology"/>
<evidence type="ECO:0000256" key="5">
    <source>
        <dbReference type="RuleBase" id="RU000489"/>
    </source>
</evidence>
<dbReference type="SUPFAM" id="SSF51445">
    <property type="entry name" value="(Trans)glycosidases"/>
    <property type="match status" value="1"/>
</dbReference>
<dbReference type="GO" id="GO:0006032">
    <property type="term" value="P:chitin catabolic process"/>
    <property type="evidence" value="ECO:0007669"/>
    <property type="project" value="TreeGrafter"/>
</dbReference>
<organism evidence="8 9">
    <name type="scientific">Anaerocolumna chitinilytica</name>
    <dbReference type="NCBI Taxonomy" id="1727145"/>
    <lineage>
        <taxon>Bacteria</taxon>
        <taxon>Bacillati</taxon>
        <taxon>Bacillota</taxon>
        <taxon>Clostridia</taxon>
        <taxon>Lachnospirales</taxon>
        <taxon>Lachnospiraceae</taxon>
        <taxon>Anaerocolumna</taxon>
    </lineage>
</organism>
<dbReference type="PANTHER" id="PTHR11177:SF317">
    <property type="entry name" value="CHITINASE 12-RELATED"/>
    <property type="match status" value="1"/>
</dbReference>
<comment type="catalytic activity">
    <reaction evidence="1">
        <text>Random endo-hydrolysis of N-acetyl-beta-D-glucosaminide (1-&gt;4)-beta-linkages in chitin and chitodextrins.</text>
        <dbReference type="EC" id="3.2.1.14"/>
    </reaction>
</comment>
<sequence>MNIKAEKSGTNFKVAGYYPSWEPEKTDRIQYDNLTHINYSFAIPTVNGSLLPLNNPDTAEKIIKQAHKEGVKVLLVVGGWSYQDIPLEATFMEATDTHEKVTKLGNAIIDMAKQYGFDGVDIDWEHPRMEGSSRKQYEELMLYLKGEVDKNQLLLTAAVLSGVTAEGEAIPDTFAQTDTVLGILDWVHVMAYDGGDGIRHSSYEFAVNSAKYWIDTRKMPKEKVVLGVPFYARPSWSAYSDILSRDSDGYNKDVFRNGEVEDYYNGIPTIREKTKWALEHAGGIMIWELSQDTKEDDKSLLRAIGDTVKKQL</sequence>
<name>A0A7I8DIT0_9FIRM</name>
<dbReference type="PROSITE" id="PS01095">
    <property type="entry name" value="GH18_1"/>
    <property type="match status" value="1"/>
</dbReference>
<dbReference type="RefSeq" id="WP_185258601.1">
    <property type="nucleotide sequence ID" value="NZ_AP023368.1"/>
</dbReference>
<evidence type="ECO:0000313" key="9">
    <source>
        <dbReference type="Proteomes" id="UP000515703"/>
    </source>
</evidence>
<keyword evidence="9" id="KW-1185">Reference proteome</keyword>
<evidence type="ECO:0000256" key="3">
    <source>
        <dbReference type="ARBA" id="ARBA00022801"/>
    </source>
</evidence>
<dbReference type="InterPro" id="IPR017853">
    <property type="entry name" value="GH"/>
</dbReference>
<dbReference type="KEGG" id="acht:bsdcttw_13010"/>
<dbReference type="GO" id="GO:0008843">
    <property type="term" value="F:endochitinase activity"/>
    <property type="evidence" value="ECO:0007669"/>
    <property type="project" value="UniProtKB-EC"/>
</dbReference>
<dbReference type="InterPro" id="IPR001223">
    <property type="entry name" value="Glyco_hydro18_cat"/>
</dbReference>
<evidence type="ECO:0000256" key="2">
    <source>
        <dbReference type="ARBA" id="ARBA00012729"/>
    </source>
</evidence>
<dbReference type="PANTHER" id="PTHR11177">
    <property type="entry name" value="CHITINASE"/>
    <property type="match status" value="1"/>
</dbReference>
<keyword evidence="3 5" id="KW-0378">Hydrolase</keyword>
<accession>A0A7I8DIT0</accession>
<dbReference type="Gene3D" id="3.20.20.80">
    <property type="entry name" value="Glycosidases"/>
    <property type="match status" value="1"/>
</dbReference>
<comment type="similarity">
    <text evidence="6">Belongs to the glycosyl hydrolase 18 family.</text>
</comment>
<evidence type="ECO:0000256" key="1">
    <source>
        <dbReference type="ARBA" id="ARBA00000822"/>
    </source>
</evidence>
<dbReference type="SMART" id="SM00636">
    <property type="entry name" value="Glyco_18"/>
    <property type="match status" value="1"/>
</dbReference>
<dbReference type="Gene3D" id="3.40.5.30">
    <property type="entry name" value="(Trans)glycosidases - domain 2"/>
    <property type="match status" value="1"/>
</dbReference>
<dbReference type="Pfam" id="PF00704">
    <property type="entry name" value="Glyco_hydro_18"/>
    <property type="match status" value="1"/>
</dbReference>
<evidence type="ECO:0000313" key="8">
    <source>
        <dbReference type="EMBL" id="BCJ98260.1"/>
    </source>
</evidence>
<dbReference type="EC" id="3.2.1.14" evidence="2"/>
<dbReference type="Proteomes" id="UP000515703">
    <property type="component" value="Chromosome"/>
</dbReference>
<dbReference type="InterPro" id="IPR011583">
    <property type="entry name" value="Chitinase_II/V-like_cat"/>
</dbReference>
<dbReference type="InterPro" id="IPR001579">
    <property type="entry name" value="Glyco_hydro_18_chit_AS"/>
</dbReference>